<comment type="PTM">
    <text evidence="11">Ubiquitinated; autoubiquitinated.</text>
</comment>
<evidence type="ECO:0000256" key="4">
    <source>
        <dbReference type="ARBA" id="ARBA00022679"/>
    </source>
</evidence>
<evidence type="ECO:0000256" key="5">
    <source>
        <dbReference type="ARBA" id="ARBA00022687"/>
    </source>
</evidence>
<evidence type="ECO:0000256" key="6">
    <source>
        <dbReference type="ARBA" id="ARBA00022723"/>
    </source>
</evidence>
<dbReference type="PANTHER" id="PTHR13417">
    <property type="entry name" value="E3 UBIQUITIN-PROTEIN LIGASE RNF146"/>
    <property type="match status" value="1"/>
</dbReference>
<comment type="function">
    <text evidence="11">E3 ubiquitin-protein ligase that specifically binds poly-ADP-ribosylated proteins and mediates their ubiquitination and subsequent degradation.</text>
</comment>
<dbReference type="GO" id="GO:0072572">
    <property type="term" value="F:poly-ADP-D-ribose binding"/>
    <property type="evidence" value="ECO:0007669"/>
    <property type="project" value="UniProtKB-UniRule"/>
</dbReference>
<dbReference type="InterPro" id="IPR001841">
    <property type="entry name" value="Znf_RING"/>
</dbReference>
<dbReference type="InterPro" id="IPR044110">
    <property type="entry name" value="RING-HC_RNF146"/>
</dbReference>
<dbReference type="GO" id="GO:0005634">
    <property type="term" value="C:nucleus"/>
    <property type="evidence" value="ECO:0007669"/>
    <property type="project" value="TreeGrafter"/>
</dbReference>
<evidence type="ECO:0000256" key="1">
    <source>
        <dbReference type="ARBA" id="ARBA00000900"/>
    </source>
</evidence>
<comment type="caution">
    <text evidence="15">The sequence shown here is derived from an EMBL/GenBank/DDBJ whole genome shotgun (WGS) entry which is preliminary data.</text>
</comment>
<feature type="compositionally biased region" description="Polar residues" evidence="12">
    <location>
        <begin position="268"/>
        <end position="289"/>
    </location>
</feature>
<keyword evidence="7 10" id="KW-0863">Zinc-finger</keyword>
<dbReference type="Gene3D" id="3.30.40.10">
    <property type="entry name" value="Zinc/RING finger domain, C3HC4 (zinc finger)"/>
    <property type="match status" value="1"/>
</dbReference>
<protein>
    <recommendedName>
        <fullName evidence="11">E3 ubiquitin-protein ligase</fullName>
        <ecNumber evidence="11">2.3.2.27</ecNumber>
    </recommendedName>
</protein>
<evidence type="ECO:0000256" key="2">
    <source>
        <dbReference type="ARBA" id="ARBA00004514"/>
    </source>
</evidence>
<reference evidence="15" key="1">
    <citation type="submission" date="2022-12" db="EMBL/GenBank/DDBJ databases">
        <title>Chromosome-level genome assembly of the bean flower thrips Megalurothrips usitatus.</title>
        <authorList>
            <person name="Ma L."/>
            <person name="Liu Q."/>
            <person name="Li H."/>
            <person name="Cai W."/>
        </authorList>
    </citation>
    <scope>NUCLEOTIDE SEQUENCE</scope>
    <source>
        <strain evidence="15">Cailab_2022a</strain>
    </source>
</reference>
<organism evidence="15 16">
    <name type="scientific">Megalurothrips usitatus</name>
    <name type="common">bean blossom thrips</name>
    <dbReference type="NCBI Taxonomy" id="439358"/>
    <lineage>
        <taxon>Eukaryota</taxon>
        <taxon>Metazoa</taxon>
        <taxon>Ecdysozoa</taxon>
        <taxon>Arthropoda</taxon>
        <taxon>Hexapoda</taxon>
        <taxon>Insecta</taxon>
        <taxon>Pterygota</taxon>
        <taxon>Neoptera</taxon>
        <taxon>Paraneoptera</taxon>
        <taxon>Thysanoptera</taxon>
        <taxon>Terebrantia</taxon>
        <taxon>Thripoidea</taxon>
        <taxon>Thripidae</taxon>
        <taxon>Megalurothrips</taxon>
    </lineage>
</organism>
<dbReference type="PROSITE" id="PS00518">
    <property type="entry name" value="ZF_RING_1"/>
    <property type="match status" value="1"/>
</dbReference>
<evidence type="ECO:0000256" key="11">
    <source>
        <dbReference type="RuleBase" id="RU367115"/>
    </source>
</evidence>
<dbReference type="AlphaFoldDB" id="A0AAV7XRW1"/>
<feature type="compositionally biased region" description="Basic and acidic residues" evidence="12">
    <location>
        <begin position="21"/>
        <end position="35"/>
    </location>
</feature>
<feature type="domain" description="WWE" evidence="14">
    <location>
        <begin position="142"/>
        <end position="220"/>
    </location>
</feature>
<keyword evidence="3 11" id="KW-0963">Cytoplasm</keyword>
<dbReference type="EMBL" id="JAPTSV010000004">
    <property type="protein sequence ID" value="KAJ1528762.1"/>
    <property type="molecule type" value="Genomic_DNA"/>
</dbReference>
<dbReference type="FunFam" id="3.30.40.10:FF:000204">
    <property type="entry name" value="E3 ubiquitin-protein ligase RNF146"/>
    <property type="match status" value="1"/>
</dbReference>
<dbReference type="GO" id="GO:0008270">
    <property type="term" value="F:zinc ion binding"/>
    <property type="evidence" value="ECO:0007669"/>
    <property type="project" value="UniProtKB-UniRule"/>
</dbReference>
<evidence type="ECO:0000256" key="3">
    <source>
        <dbReference type="ARBA" id="ARBA00022490"/>
    </source>
</evidence>
<dbReference type="GO" id="GO:0051865">
    <property type="term" value="P:protein autoubiquitination"/>
    <property type="evidence" value="ECO:0007669"/>
    <property type="project" value="UniProtKB-UniRule"/>
</dbReference>
<dbReference type="GO" id="GO:0061630">
    <property type="term" value="F:ubiquitin protein ligase activity"/>
    <property type="evidence" value="ECO:0007669"/>
    <property type="project" value="UniProtKB-UniRule"/>
</dbReference>
<dbReference type="PROSITE" id="PS50918">
    <property type="entry name" value="WWE"/>
    <property type="match status" value="1"/>
</dbReference>
<comment type="domain">
    <text evidence="11">The WWE domain mediates non-covalent poly(ADP-ribose)-binding.</text>
</comment>
<gene>
    <name evidence="15" type="ORF">ONE63_007149</name>
</gene>
<evidence type="ECO:0000256" key="12">
    <source>
        <dbReference type="SAM" id="MobiDB-lite"/>
    </source>
</evidence>
<keyword evidence="6 11" id="KW-0479">Metal-binding</keyword>
<feature type="compositionally biased region" description="Basic and acidic residues" evidence="12">
    <location>
        <begin position="1"/>
        <end position="14"/>
    </location>
</feature>
<dbReference type="Gene3D" id="3.30.720.50">
    <property type="match status" value="2"/>
</dbReference>
<evidence type="ECO:0000259" key="13">
    <source>
        <dbReference type="PROSITE" id="PS50089"/>
    </source>
</evidence>
<evidence type="ECO:0000259" key="14">
    <source>
        <dbReference type="PROSITE" id="PS50918"/>
    </source>
</evidence>
<dbReference type="SMART" id="SM00184">
    <property type="entry name" value="RING"/>
    <property type="match status" value="1"/>
</dbReference>
<feature type="region of interest" description="Disordered" evidence="12">
    <location>
        <begin position="231"/>
        <end position="358"/>
    </location>
</feature>
<dbReference type="PROSITE" id="PS50089">
    <property type="entry name" value="ZF_RING_2"/>
    <property type="match status" value="1"/>
</dbReference>
<dbReference type="CDD" id="cd16546">
    <property type="entry name" value="RING-HC_RNF146"/>
    <property type="match status" value="1"/>
</dbReference>
<dbReference type="Pfam" id="PF02825">
    <property type="entry name" value="WWE"/>
    <property type="match status" value="1"/>
</dbReference>
<dbReference type="PANTHER" id="PTHR13417:SF2">
    <property type="entry name" value="E3 UBIQUITIN-PROTEIN LIGASE RNF146"/>
    <property type="match status" value="1"/>
</dbReference>
<proteinExistence type="predicted"/>
<dbReference type="Proteomes" id="UP001075354">
    <property type="component" value="Chromosome 4"/>
</dbReference>
<keyword evidence="8 11" id="KW-0833">Ubl conjugation pathway</keyword>
<dbReference type="InterPro" id="IPR037197">
    <property type="entry name" value="WWE_dom_sf"/>
</dbReference>
<dbReference type="InterPro" id="IPR033509">
    <property type="entry name" value="RNF146"/>
</dbReference>
<feature type="region of interest" description="Disordered" evidence="12">
    <location>
        <begin position="1"/>
        <end position="35"/>
    </location>
</feature>
<dbReference type="InterPro" id="IPR004170">
    <property type="entry name" value="WWE_dom"/>
</dbReference>
<comment type="pathway">
    <text evidence="11">Protein modification; protein ubiquitination.</text>
</comment>
<feature type="compositionally biased region" description="Basic and acidic residues" evidence="12">
    <location>
        <begin position="315"/>
        <end position="334"/>
    </location>
</feature>
<evidence type="ECO:0000256" key="9">
    <source>
        <dbReference type="ARBA" id="ARBA00022833"/>
    </source>
</evidence>
<dbReference type="GO" id="GO:0016055">
    <property type="term" value="P:Wnt signaling pathway"/>
    <property type="evidence" value="ECO:0007669"/>
    <property type="project" value="UniProtKB-KW"/>
</dbReference>
<dbReference type="SMART" id="SM00678">
    <property type="entry name" value="WWE"/>
    <property type="match status" value="2"/>
</dbReference>
<accession>A0AAV7XRW1</accession>
<name>A0AAV7XRW1_9NEOP</name>
<keyword evidence="4 11" id="KW-0808">Transferase</keyword>
<keyword evidence="5" id="KW-0879">Wnt signaling pathway</keyword>
<evidence type="ECO:0000256" key="7">
    <source>
        <dbReference type="ARBA" id="ARBA00022771"/>
    </source>
</evidence>
<dbReference type="GO" id="GO:0006511">
    <property type="term" value="P:ubiquitin-dependent protein catabolic process"/>
    <property type="evidence" value="ECO:0007669"/>
    <property type="project" value="UniProtKB-UniRule"/>
</dbReference>
<evidence type="ECO:0000313" key="15">
    <source>
        <dbReference type="EMBL" id="KAJ1528762.1"/>
    </source>
</evidence>
<dbReference type="InterPro" id="IPR017907">
    <property type="entry name" value="Znf_RING_CS"/>
</dbReference>
<sequence>MAESLRTSKENNNDKHRKRQRSSEKSEMNESRGLEEGRAESIPECAVCLQTCVHPAQLPCSHIFCFLCLKGLATQSRRCAMCRQDIPLDYLDHPQLLDVPSVAEKEAFEDGYQWFYEGRSGGWWQYEERISSELETFFKLGHTCCEILICGSLYVVDFVQGHQFRWWQYDERTSRELEAAYKSDQRTCELLIVGQLYIADFDAMLQLRRNDMARRRRIKRDLASIPKKGIAGLRLDGSQTTPPDSGDDVTLPSTSQEPSSVRLERFESQTIRTPNEGTDVTLVQDSGQNVHGEPIGSSYHPSDFSRHARAAVESIEEHTDENGEDSSENREPSHESGSGIVDNSAPDLESQMRDLCLL</sequence>
<feature type="domain" description="RING-type" evidence="13">
    <location>
        <begin position="45"/>
        <end position="83"/>
    </location>
</feature>
<dbReference type="InterPro" id="IPR018123">
    <property type="entry name" value="WWE-dom_subgr"/>
</dbReference>
<dbReference type="InterPro" id="IPR013083">
    <property type="entry name" value="Znf_RING/FYVE/PHD"/>
</dbReference>
<comment type="catalytic activity">
    <reaction evidence="1 11">
        <text>S-ubiquitinyl-[E2 ubiquitin-conjugating enzyme]-L-cysteine + [acceptor protein]-L-lysine = [E2 ubiquitin-conjugating enzyme]-L-cysteine + N(6)-ubiquitinyl-[acceptor protein]-L-lysine.</text>
        <dbReference type="EC" id="2.3.2.27"/>
    </reaction>
</comment>
<dbReference type="GO" id="GO:0005829">
    <property type="term" value="C:cytosol"/>
    <property type="evidence" value="ECO:0007669"/>
    <property type="project" value="UniProtKB-SubCell"/>
</dbReference>
<dbReference type="EC" id="2.3.2.27" evidence="11"/>
<evidence type="ECO:0000256" key="8">
    <source>
        <dbReference type="ARBA" id="ARBA00022786"/>
    </source>
</evidence>
<evidence type="ECO:0000313" key="16">
    <source>
        <dbReference type="Proteomes" id="UP001075354"/>
    </source>
</evidence>
<evidence type="ECO:0000256" key="10">
    <source>
        <dbReference type="PROSITE-ProRule" id="PRU00175"/>
    </source>
</evidence>
<dbReference type="SUPFAM" id="SSF117839">
    <property type="entry name" value="WWE domain"/>
    <property type="match status" value="2"/>
</dbReference>
<comment type="subcellular location">
    <subcellularLocation>
        <location evidence="2 11">Cytoplasm</location>
        <location evidence="2 11">Cytosol</location>
    </subcellularLocation>
</comment>
<dbReference type="SUPFAM" id="SSF57850">
    <property type="entry name" value="RING/U-box"/>
    <property type="match status" value="1"/>
</dbReference>
<keyword evidence="9 11" id="KW-0862">Zinc</keyword>
<keyword evidence="16" id="KW-1185">Reference proteome</keyword>